<proteinExistence type="predicted"/>
<dbReference type="SUPFAM" id="SSF55729">
    <property type="entry name" value="Acyl-CoA N-acyltransferases (Nat)"/>
    <property type="match status" value="1"/>
</dbReference>
<dbReference type="Pfam" id="PF13302">
    <property type="entry name" value="Acetyltransf_3"/>
    <property type="match status" value="1"/>
</dbReference>
<dbReference type="InterPro" id="IPR000182">
    <property type="entry name" value="GNAT_dom"/>
</dbReference>
<dbReference type="Proteomes" id="UP000215694">
    <property type="component" value="Unassembled WGS sequence"/>
</dbReference>
<keyword evidence="3" id="KW-1185">Reference proteome</keyword>
<dbReference type="OrthoDB" id="9798081at2"/>
<evidence type="ECO:0000313" key="2">
    <source>
        <dbReference type="EMBL" id="RDY26514.1"/>
    </source>
</evidence>
<accession>A0A371J1D6</accession>
<gene>
    <name evidence="2" type="ORF">CHL78_013170</name>
</gene>
<protein>
    <submittedName>
        <fullName evidence="2">N-acetyltransferase</fullName>
    </submittedName>
</protein>
<dbReference type="InterPro" id="IPR051531">
    <property type="entry name" value="N-acetyltransferase"/>
</dbReference>
<dbReference type="PANTHER" id="PTHR43792">
    <property type="entry name" value="GNAT FAMILY, PUTATIVE (AFU_ORTHOLOGUE AFUA_3G00765)-RELATED-RELATED"/>
    <property type="match status" value="1"/>
</dbReference>
<evidence type="ECO:0000259" key="1">
    <source>
        <dbReference type="Pfam" id="PF13302"/>
    </source>
</evidence>
<dbReference type="PANTHER" id="PTHR43792:SF1">
    <property type="entry name" value="N-ACETYLTRANSFERASE DOMAIN-CONTAINING PROTEIN"/>
    <property type="match status" value="1"/>
</dbReference>
<sequence>MDIKTDRLNLVPICKNHAKELLTLWSNEDVIRYTNTNLKTSIVDCEEYIDKILKISEKENSAGVYTVYDNEGIIGVVGAPTINYYEKSYGLFYQIKKEHWGRGYGLESAKALVGHMFETRKVNHIYADSICKNNKSINILKKLGMNRVAVEENRFEENNEFFDIYNYSICRNEWEG</sequence>
<evidence type="ECO:0000313" key="3">
    <source>
        <dbReference type="Proteomes" id="UP000215694"/>
    </source>
</evidence>
<dbReference type="Gene3D" id="3.40.630.30">
    <property type="match status" value="1"/>
</dbReference>
<feature type="domain" description="N-acetyltransferase" evidence="1">
    <location>
        <begin position="7"/>
        <end position="146"/>
    </location>
</feature>
<organism evidence="2 3">
    <name type="scientific">Romboutsia weinsteinii</name>
    <dbReference type="NCBI Taxonomy" id="2020949"/>
    <lineage>
        <taxon>Bacteria</taxon>
        <taxon>Bacillati</taxon>
        <taxon>Bacillota</taxon>
        <taxon>Clostridia</taxon>
        <taxon>Peptostreptococcales</taxon>
        <taxon>Peptostreptococcaceae</taxon>
        <taxon>Romboutsia</taxon>
    </lineage>
</organism>
<reference evidence="2 3" key="1">
    <citation type="journal article" date="2017" name="Genome Announc.">
        <title>Draft Genome Sequence of Romboutsia weinsteinii sp. nov. Strain CCRI-19649(T) Isolated from Surface Water.</title>
        <authorList>
            <person name="Maheux A.F."/>
            <person name="Boudreau D.K."/>
            <person name="Berube E."/>
            <person name="Boissinot M."/>
            <person name="Cantin P."/>
            <person name="Raymond F."/>
            <person name="Corbeil J."/>
            <person name="Omar R.F."/>
            <person name="Bergeron M.G."/>
        </authorList>
    </citation>
    <scope>NUCLEOTIDE SEQUENCE [LARGE SCALE GENOMIC DNA]</scope>
    <source>
        <strain evidence="2 3">CCRI-19649</strain>
    </source>
</reference>
<dbReference type="GO" id="GO:0016747">
    <property type="term" value="F:acyltransferase activity, transferring groups other than amino-acyl groups"/>
    <property type="evidence" value="ECO:0007669"/>
    <property type="project" value="InterPro"/>
</dbReference>
<dbReference type="EMBL" id="NOJY02000025">
    <property type="protein sequence ID" value="RDY26514.1"/>
    <property type="molecule type" value="Genomic_DNA"/>
</dbReference>
<name>A0A371J1D6_9FIRM</name>
<dbReference type="RefSeq" id="WP_094367600.1">
    <property type="nucleotide sequence ID" value="NZ_NOJY02000025.1"/>
</dbReference>
<keyword evidence="2" id="KW-0808">Transferase</keyword>
<dbReference type="AlphaFoldDB" id="A0A371J1D6"/>
<dbReference type="InterPro" id="IPR016181">
    <property type="entry name" value="Acyl_CoA_acyltransferase"/>
</dbReference>
<comment type="caution">
    <text evidence="2">The sequence shown here is derived from an EMBL/GenBank/DDBJ whole genome shotgun (WGS) entry which is preliminary data.</text>
</comment>